<organism evidence="9 10">
    <name type="scientific">Neoarthrinium moseri</name>
    <dbReference type="NCBI Taxonomy" id="1658444"/>
    <lineage>
        <taxon>Eukaryota</taxon>
        <taxon>Fungi</taxon>
        <taxon>Dikarya</taxon>
        <taxon>Ascomycota</taxon>
        <taxon>Pezizomycotina</taxon>
        <taxon>Sordariomycetes</taxon>
        <taxon>Xylariomycetidae</taxon>
        <taxon>Amphisphaeriales</taxon>
        <taxon>Apiosporaceae</taxon>
        <taxon>Neoarthrinium</taxon>
    </lineage>
</organism>
<dbReference type="InterPro" id="IPR029058">
    <property type="entry name" value="AB_hydrolase_fold"/>
</dbReference>
<dbReference type="Proteomes" id="UP000829685">
    <property type="component" value="Unassembled WGS sequence"/>
</dbReference>
<dbReference type="GO" id="GO:0030600">
    <property type="term" value="F:feruloyl esterase activity"/>
    <property type="evidence" value="ECO:0007669"/>
    <property type="project" value="UniProtKB-ARBA"/>
</dbReference>
<dbReference type="SUPFAM" id="SSF53474">
    <property type="entry name" value="alpha/beta-Hydrolases"/>
    <property type="match status" value="1"/>
</dbReference>
<dbReference type="EMBL" id="JAFIMR010000002">
    <property type="protein sequence ID" value="KAI1880989.1"/>
    <property type="molecule type" value="Genomic_DNA"/>
</dbReference>
<keyword evidence="2" id="KW-0719">Serine esterase</keyword>
<keyword evidence="10" id="KW-1185">Reference proteome</keyword>
<dbReference type="PANTHER" id="PTHR33938">
    <property type="entry name" value="FERULOYL ESTERASE B-RELATED"/>
    <property type="match status" value="1"/>
</dbReference>
<keyword evidence="3" id="KW-0479">Metal-binding</keyword>
<dbReference type="EC" id="3.1.1.-" evidence="8"/>
<comment type="similarity">
    <text evidence="1 8">Belongs to the tannase family.</text>
</comment>
<feature type="signal peptide" evidence="8">
    <location>
        <begin position="1"/>
        <end position="20"/>
    </location>
</feature>
<keyword evidence="6" id="KW-0106">Calcium</keyword>
<proteinExistence type="inferred from homology"/>
<reference evidence="9" key="1">
    <citation type="submission" date="2021-03" db="EMBL/GenBank/DDBJ databases">
        <title>Revisited historic fungal species revealed as producer of novel bioactive compounds through whole genome sequencing and comparative genomics.</title>
        <authorList>
            <person name="Vignolle G.A."/>
            <person name="Hochenegger N."/>
            <person name="Mach R.L."/>
            <person name="Mach-Aigner A.R."/>
            <person name="Javad Rahimi M."/>
            <person name="Salim K.A."/>
            <person name="Chan C.M."/>
            <person name="Lim L.B.L."/>
            <person name="Cai F."/>
            <person name="Druzhinina I.S."/>
            <person name="U'Ren J.M."/>
            <person name="Derntl C."/>
        </authorList>
    </citation>
    <scope>NUCLEOTIDE SEQUENCE</scope>
    <source>
        <strain evidence="9">TUCIM 5799</strain>
    </source>
</reference>
<feature type="chain" id="PRO_5040531191" description="Carboxylic ester hydrolase" evidence="8">
    <location>
        <begin position="21"/>
        <end position="586"/>
    </location>
</feature>
<keyword evidence="4 8" id="KW-0732">Signal</keyword>
<accession>A0A9Q0AW91</accession>
<evidence type="ECO:0000256" key="2">
    <source>
        <dbReference type="ARBA" id="ARBA00022487"/>
    </source>
</evidence>
<dbReference type="Pfam" id="PF07519">
    <property type="entry name" value="Tannase"/>
    <property type="match status" value="1"/>
</dbReference>
<comment type="caution">
    <text evidence="9">The sequence shown here is derived from an EMBL/GenBank/DDBJ whole genome shotgun (WGS) entry which is preliminary data.</text>
</comment>
<evidence type="ECO:0000256" key="4">
    <source>
        <dbReference type="ARBA" id="ARBA00022729"/>
    </source>
</evidence>
<dbReference type="AlphaFoldDB" id="A0A9Q0AW91"/>
<evidence type="ECO:0000256" key="8">
    <source>
        <dbReference type="RuleBase" id="RU361238"/>
    </source>
</evidence>
<evidence type="ECO:0000256" key="5">
    <source>
        <dbReference type="ARBA" id="ARBA00022801"/>
    </source>
</evidence>
<dbReference type="InterPro" id="IPR011118">
    <property type="entry name" value="Tannase/feruloyl_esterase"/>
</dbReference>
<gene>
    <name evidence="9" type="ORF">JX265_001229</name>
</gene>
<keyword evidence="5 8" id="KW-0378">Hydrolase</keyword>
<protein>
    <recommendedName>
        <fullName evidence="8">Carboxylic ester hydrolase</fullName>
        <ecNumber evidence="8">3.1.1.-</ecNumber>
    </recommendedName>
</protein>
<evidence type="ECO:0000313" key="10">
    <source>
        <dbReference type="Proteomes" id="UP000829685"/>
    </source>
</evidence>
<dbReference type="PANTHER" id="PTHR33938:SF2">
    <property type="entry name" value="CARBOXYLIC ESTER HYDROLASE"/>
    <property type="match status" value="1"/>
</dbReference>
<evidence type="ECO:0000256" key="7">
    <source>
        <dbReference type="ARBA" id="ARBA00023157"/>
    </source>
</evidence>
<sequence>MIDIIILSVLLVLGAGVAIAEPAACDAATFAGILPADASIEKITLVESGASYGEGASDLNYPVSPTNLPELCAVTIQVVSSPTSLYRFGLFLPSDWNSRFLAVGNGGFGGGINWLDMGAGVQYGFAIVSTDTGHNSTTADIAWALNNPEKKTDWGWRAFHGSVELGKQLTEAYYAARIAYSYYNGCSTGGRQGLKEVQMSPDSFDGVVVGAAAWYTSHLNPWVTKVGTYNLPFNGTNHIDAALFPTMAREVIRQCDALDGLADGIVSLPSRCNPDYTTLSCSGPAGANRSACLTDAQIATAGNAYADYRAAASGELLYPGLTPGCEAQWSLVLNQTSTSPYGINYIRDFVYDDAEWDWTAYNDSVLEYAAQTDPGNATADDYDISAFRGRGGKLIMYHGLADGLVPPKGSELYYQKTVEAMGKGNLSGVQDFFRYFEVPGMGHCYGSSVGAPWAFGGGSQGSVLGTDVWSVPGFRNAEHDILLATMAWVENGTAVESVVATSWLGPYNASTPVLRQRPLCPYPQTALYGGQGDPGNAASWSCGLNVSVVKPIPTSAPIPSAAGVCSWDVALTIASVTGLLVAFMLI</sequence>
<evidence type="ECO:0000256" key="6">
    <source>
        <dbReference type="ARBA" id="ARBA00022837"/>
    </source>
</evidence>
<keyword evidence="7" id="KW-1015">Disulfide bond</keyword>
<evidence type="ECO:0000256" key="3">
    <source>
        <dbReference type="ARBA" id="ARBA00022723"/>
    </source>
</evidence>
<dbReference type="GO" id="GO:0046872">
    <property type="term" value="F:metal ion binding"/>
    <property type="evidence" value="ECO:0007669"/>
    <property type="project" value="UniProtKB-KW"/>
</dbReference>
<evidence type="ECO:0000313" key="9">
    <source>
        <dbReference type="EMBL" id="KAI1880989.1"/>
    </source>
</evidence>
<evidence type="ECO:0000256" key="1">
    <source>
        <dbReference type="ARBA" id="ARBA00006249"/>
    </source>
</evidence>
<name>A0A9Q0AW91_9PEZI</name>